<dbReference type="EMBL" id="LRQE01000041">
    <property type="protein sequence ID" value="KXA28703.1"/>
    <property type="molecule type" value="Genomic_DNA"/>
</dbReference>
<accession>A0A133PJP5</accession>
<name>A0A133PJP5_9FIRM</name>
<dbReference type="PATRIC" id="fig|54005.3.peg.1660"/>
<dbReference type="RefSeq" id="WP_040541269.1">
    <property type="nucleotide sequence ID" value="NZ_JASORO010000001.1"/>
</dbReference>
<protein>
    <submittedName>
        <fullName evidence="1">Uncharacterized protein</fullName>
    </submittedName>
</protein>
<evidence type="ECO:0000313" key="1">
    <source>
        <dbReference type="EMBL" id="KXA28703.1"/>
    </source>
</evidence>
<reference evidence="1 2" key="1">
    <citation type="submission" date="2016-01" db="EMBL/GenBank/DDBJ databases">
        <authorList>
            <person name="Oliw E.H."/>
        </authorList>
    </citation>
    <scope>NUCLEOTIDE SEQUENCE [LARGE SCALE GENOMIC DNA]</scope>
    <source>
        <strain evidence="1 2">CMW7756A</strain>
    </source>
</reference>
<sequence>MKSYGFIKSYGLVKTYDLIKNSGFVNAYKLEEKYKVLKSHEVRPACDSIRNQKVLTKECTRKTCIIEEKLQELFNLYLIY</sequence>
<proteinExistence type="predicted"/>
<evidence type="ECO:0000313" key="2">
    <source>
        <dbReference type="Proteomes" id="UP000070174"/>
    </source>
</evidence>
<organism evidence="1">
    <name type="scientific">Peptoniphilus harei</name>
    <dbReference type="NCBI Taxonomy" id="54005"/>
    <lineage>
        <taxon>Bacteria</taxon>
        <taxon>Bacillati</taxon>
        <taxon>Bacillota</taxon>
        <taxon>Tissierellia</taxon>
        <taxon>Tissierellales</taxon>
        <taxon>Peptoniphilaceae</taxon>
        <taxon>Peptoniphilus</taxon>
    </lineage>
</organism>
<dbReference type="AlphaFoldDB" id="A0A133PJP5"/>
<dbReference type="Proteomes" id="UP000070174">
    <property type="component" value="Unassembled WGS sequence"/>
</dbReference>
<comment type="caution">
    <text evidence="1">The sequence shown here is derived from an EMBL/GenBank/DDBJ whole genome shotgun (WGS) entry which is preliminary data.</text>
</comment>
<gene>
    <name evidence="1" type="ORF">HMPREF3229_01699</name>
</gene>